<dbReference type="Pfam" id="PF00561">
    <property type="entry name" value="Abhydrolase_1"/>
    <property type="match status" value="1"/>
</dbReference>
<dbReference type="Proteomes" id="UP000322245">
    <property type="component" value="Unassembled WGS sequence"/>
</dbReference>
<dbReference type="Gene3D" id="3.40.50.1820">
    <property type="entry name" value="alpha/beta hydrolase"/>
    <property type="match status" value="1"/>
</dbReference>
<feature type="domain" description="AB hydrolase-1" evidence="1">
    <location>
        <begin position="34"/>
        <end position="156"/>
    </location>
</feature>
<dbReference type="PANTHER" id="PTHR43798">
    <property type="entry name" value="MONOACYLGLYCEROL LIPASE"/>
    <property type="match status" value="1"/>
</dbReference>
<evidence type="ECO:0000313" key="2">
    <source>
        <dbReference type="EMBL" id="TYJ58141.1"/>
    </source>
</evidence>
<evidence type="ECO:0000259" key="1">
    <source>
        <dbReference type="Pfam" id="PF00561"/>
    </source>
</evidence>
<evidence type="ECO:0000313" key="3">
    <source>
        <dbReference type="Proteomes" id="UP000322245"/>
    </source>
</evidence>
<organism evidence="2 3">
    <name type="scientific">Cryptococcus floricola</name>
    <dbReference type="NCBI Taxonomy" id="2591691"/>
    <lineage>
        <taxon>Eukaryota</taxon>
        <taxon>Fungi</taxon>
        <taxon>Dikarya</taxon>
        <taxon>Basidiomycota</taxon>
        <taxon>Agaricomycotina</taxon>
        <taxon>Tremellomycetes</taxon>
        <taxon>Tremellales</taxon>
        <taxon>Cryptococcaceae</taxon>
        <taxon>Cryptococcus</taxon>
    </lineage>
</organism>
<dbReference type="EMBL" id="NIDF01000007">
    <property type="protein sequence ID" value="TYJ58141.1"/>
    <property type="molecule type" value="Genomic_DNA"/>
</dbReference>
<gene>
    <name evidence="2" type="ORF">B9479_001237</name>
</gene>
<dbReference type="InterPro" id="IPR000073">
    <property type="entry name" value="AB_hydrolase_1"/>
</dbReference>
<name>A0A5D3B6D6_9TREE</name>
<dbReference type="GO" id="GO:0016020">
    <property type="term" value="C:membrane"/>
    <property type="evidence" value="ECO:0007669"/>
    <property type="project" value="TreeGrafter"/>
</dbReference>
<proteinExistence type="predicted"/>
<reference evidence="2 3" key="1">
    <citation type="submission" date="2017-05" db="EMBL/GenBank/DDBJ databases">
        <title>The Genome Sequence of Tsuchiyaea wingfieldii DSM 27421.</title>
        <authorList>
            <person name="Cuomo C."/>
            <person name="Passer A."/>
            <person name="Billmyre B."/>
            <person name="Heitman J."/>
        </authorList>
    </citation>
    <scope>NUCLEOTIDE SEQUENCE [LARGE SCALE GENOMIC DNA]</scope>
    <source>
        <strain evidence="2 3">DSM 27421</strain>
    </source>
</reference>
<comment type="caution">
    <text evidence="2">The sequence shown here is derived from an EMBL/GenBank/DDBJ whole genome shotgun (WGS) entry which is preliminary data.</text>
</comment>
<dbReference type="PANTHER" id="PTHR43798:SF33">
    <property type="entry name" value="HYDROLASE, PUTATIVE (AFU_ORTHOLOGUE AFUA_2G14860)-RELATED"/>
    <property type="match status" value="1"/>
</dbReference>
<keyword evidence="3" id="KW-1185">Reference proteome</keyword>
<dbReference type="AlphaFoldDB" id="A0A5D3B6D6"/>
<dbReference type="SUPFAM" id="SSF53474">
    <property type="entry name" value="alpha/beta-Hydrolases"/>
    <property type="match status" value="1"/>
</dbReference>
<accession>A0A5D3B6D6</accession>
<dbReference type="PRINTS" id="PR00111">
    <property type="entry name" value="ABHYDROLASE"/>
</dbReference>
<dbReference type="InterPro" id="IPR050266">
    <property type="entry name" value="AB_hydrolase_sf"/>
</dbReference>
<dbReference type="InterPro" id="IPR029058">
    <property type="entry name" value="AB_hydrolase_fold"/>
</dbReference>
<protein>
    <recommendedName>
        <fullName evidence="1">AB hydrolase-1 domain-containing protein</fullName>
    </recommendedName>
</protein>
<sequence length="394" mass="43403">MVTYIDIPSAPKRLAYILSTPGKRVATGIDPAYPTVLLCHAVTACGYYYYYAQLEDPSLNEHYNLLTIDMPGHGASSLKEPLEGEITWDRIGMLFHEALQAFGVKKVHLVGSDMGGQAALSMALAHPEMVESLIMLRPNGRPEPEIVAMGFVEWFALQAELIESRDLDLIDILVSILLEFVTGQMTNWILRDICDGLGDLCKAKFLRGEYEAFHSVFFPLLIASVVPSAEDLTKMDFPTLVIEDVVRMEGDEDGHDLIPVNEVWAEIVDKLNGLAASRGKRPLAARHTLFGEGVNKFGAVSRWTALTHPGLITPMIKDFVENTTTSSLFTNTESPLGRCQPREPEYPPDFGDILDVLQESSAASSSQAETKTWADLVSEMQQGEASAVQVEVEN</sequence>